<sequence length="94" mass="10758">MLGHRLLNDKNHSIVLRDKVAILAFGSVQIRYLSFLKSDEVKVFGGIHQDIFLTKNEAFINPLKTSLIIIHFLSSLSFRIEIFKNIHLNGHLDS</sequence>
<evidence type="ECO:0000313" key="1">
    <source>
        <dbReference type="EMBL" id="EPR93886.1"/>
    </source>
</evidence>
<name>S7XEA0_STRMT</name>
<gene>
    <name evidence="1" type="ORF">M060_07560</name>
</gene>
<dbReference type="Proteomes" id="UP000014973">
    <property type="component" value="Unassembled WGS sequence"/>
</dbReference>
<reference evidence="1 2" key="1">
    <citation type="submission" date="2013-06" db="EMBL/GenBank/DDBJ databases">
        <title>Genome sequencing of Streptococcus mitis strains.</title>
        <authorList>
            <person name="Ikryannikova L.N."/>
            <person name="Ilina E.N."/>
            <person name="Kostryukova E.S."/>
            <person name="Semashko T.A."/>
            <person name="Savinova T.A."/>
            <person name="Karpova I.Y."/>
            <person name="Larin A.K."/>
            <person name="Ischenko D.S."/>
            <person name="Dubovickaya V.A."/>
            <person name="Sidorenko S.V."/>
            <person name="Govorun V.M."/>
        </authorList>
    </citation>
    <scope>NUCLEOTIDE SEQUENCE [LARGE SCALE GENOMIC DNA]</scope>
    <source>
        <strain evidence="1 2">29/42</strain>
    </source>
</reference>
<organism evidence="1 2">
    <name type="scientific">Streptococcus mitis 29/42</name>
    <dbReference type="NCBI Taxonomy" id="1340486"/>
    <lineage>
        <taxon>Bacteria</taxon>
        <taxon>Bacillati</taxon>
        <taxon>Bacillota</taxon>
        <taxon>Bacilli</taxon>
        <taxon>Lactobacillales</taxon>
        <taxon>Streptococcaceae</taxon>
        <taxon>Streptococcus</taxon>
        <taxon>Streptococcus mitis group</taxon>
    </lineage>
</organism>
<dbReference type="EMBL" id="ATAB01000011">
    <property type="protein sequence ID" value="EPR93886.1"/>
    <property type="molecule type" value="Genomic_DNA"/>
</dbReference>
<proteinExistence type="predicted"/>
<accession>S7XEA0</accession>
<dbReference type="AlphaFoldDB" id="S7XEA0"/>
<evidence type="ECO:0000313" key="2">
    <source>
        <dbReference type="Proteomes" id="UP000014973"/>
    </source>
</evidence>
<protein>
    <submittedName>
        <fullName evidence="1">Uncharacterized protein</fullName>
    </submittedName>
</protein>
<comment type="caution">
    <text evidence="1">The sequence shown here is derived from an EMBL/GenBank/DDBJ whole genome shotgun (WGS) entry which is preliminary data.</text>
</comment>